<reference evidence="4" key="1">
    <citation type="submission" date="2020-11" db="EMBL/GenBank/DDBJ databases">
        <authorList>
            <person name="Tran Van P."/>
        </authorList>
    </citation>
    <scope>NUCLEOTIDE SEQUENCE</scope>
</reference>
<dbReference type="EMBL" id="CAJPEV010002289">
    <property type="protein sequence ID" value="CAG0896404.1"/>
    <property type="molecule type" value="Genomic_DNA"/>
</dbReference>
<dbReference type="OrthoDB" id="1106148at2759"/>
<gene>
    <name evidence="4" type="ORF">DSTB1V02_LOCUS9226</name>
</gene>
<evidence type="ECO:0000256" key="1">
    <source>
        <dbReference type="ARBA" id="ARBA00023157"/>
    </source>
</evidence>
<dbReference type="PANTHER" id="PTHR13523">
    <property type="entry name" value="COILED-COIL-HELIX-COILED-COIL-HELIX DOMAIN CONTAINING 2/NUR77"/>
    <property type="match status" value="1"/>
</dbReference>
<dbReference type="GO" id="GO:0007005">
    <property type="term" value="P:mitochondrion organization"/>
    <property type="evidence" value="ECO:0007669"/>
    <property type="project" value="InterPro"/>
</dbReference>
<dbReference type="PROSITE" id="PS51808">
    <property type="entry name" value="CHCH"/>
    <property type="match status" value="1"/>
</dbReference>
<feature type="region of interest" description="Disordered" evidence="2">
    <location>
        <begin position="85"/>
        <end position="114"/>
    </location>
</feature>
<dbReference type="GO" id="GO:0005634">
    <property type="term" value="C:nucleus"/>
    <property type="evidence" value="ECO:0007669"/>
    <property type="project" value="TreeGrafter"/>
</dbReference>
<evidence type="ECO:0000256" key="2">
    <source>
        <dbReference type="SAM" id="MobiDB-lite"/>
    </source>
</evidence>
<evidence type="ECO:0000259" key="3">
    <source>
        <dbReference type="Pfam" id="PF06747"/>
    </source>
</evidence>
<dbReference type="Proteomes" id="UP000677054">
    <property type="component" value="Unassembled WGS sequence"/>
</dbReference>
<feature type="domain" description="CHCH" evidence="3">
    <location>
        <begin position="121"/>
        <end position="152"/>
    </location>
</feature>
<dbReference type="Pfam" id="PF06747">
    <property type="entry name" value="CHCH"/>
    <property type="match status" value="1"/>
</dbReference>
<feature type="region of interest" description="Disordered" evidence="2">
    <location>
        <begin position="1"/>
        <end position="66"/>
    </location>
</feature>
<sequence length="159" mass="16168">MPRRARSSPAPPRAAPRRASPPPAARAAPPPPPPSYAASHHAPAHPPPSAPMPAMAQPRQPGLMAQMATTAGGVAIGSVVGHALTGALSGGRSDAPAQQAPVSDLPSPTYGGSTGTGTGPCAYELRQFLECAQTQHDLSLCEGFNEALRQCKIGNNMQV</sequence>
<organism evidence="4">
    <name type="scientific">Darwinula stevensoni</name>
    <dbReference type="NCBI Taxonomy" id="69355"/>
    <lineage>
        <taxon>Eukaryota</taxon>
        <taxon>Metazoa</taxon>
        <taxon>Ecdysozoa</taxon>
        <taxon>Arthropoda</taxon>
        <taxon>Crustacea</taxon>
        <taxon>Oligostraca</taxon>
        <taxon>Ostracoda</taxon>
        <taxon>Podocopa</taxon>
        <taxon>Podocopida</taxon>
        <taxon>Darwinulocopina</taxon>
        <taxon>Darwinuloidea</taxon>
        <taxon>Darwinulidae</taxon>
        <taxon>Darwinula</taxon>
    </lineage>
</organism>
<dbReference type="EMBL" id="LR901806">
    <property type="protein sequence ID" value="CAD7249429.1"/>
    <property type="molecule type" value="Genomic_DNA"/>
</dbReference>
<accession>A0A7R9A8N3</accession>
<feature type="compositionally biased region" description="Low complexity" evidence="2">
    <location>
        <begin position="52"/>
        <end position="61"/>
    </location>
</feature>
<dbReference type="PANTHER" id="PTHR13523:SF2">
    <property type="entry name" value="COILED-COIL-HELIX-COILED-COIL-HELIX DOMAIN CONTAINING 2, ISOFORM A-RELATED"/>
    <property type="match status" value="1"/>
</dbReference>
<protein>
    <recommendedName>
        <fullName evidence="3">CHCH domain-containing protein</fullName>
    </recommendedName>
</protein>
<dbReference type="InterPro" id="IPR010625">
    <property type="entry name" value="CHCH"/>
</dbReference>
<evidence type="ECO:0000313" key="4">
    <source>
        <dbReference type="EMBL" id="CAD7249429.1"/>
    </source>
</evidence>
<keyword evidence="1" id="KW-1015">Disulfide bond</keyword>
<dbReference type="InterPro" id="IPR055304">
    <property type="entry name" value="CHCHD2/10-like"/>
</dbReference>
<feature type="compositionally biased region" description="Pro residues" evidence="2">
    <location>
        <begin position="9"/>
        <end position="35"/>
    </location>
</feature>
<keyword evidence="5" id="KW-1185">Reference proteome</keyword>
<dbReference type="GO" id="GO:0005739">
    <property type="term" value="C:mitochondrion"/>
    <property type="evidence" value="ECO:0007669"/>
    <property type="project" value="TreeGrafter"/>
</dbReference>
<dbReference type="AlphaFoldDB" id="A0A7R9A8N3"/>
<evidence type="ECO:0000313" key="5">
    <source>
        <dbReference type="Proteomes" id="UP000677054"/>
    </source>
</evidence>
<name>A0A7R9A8N3_9CRUS</name>
<proteinExistence type="predicted"/>